<name>A0ABW7FQ85_9BURK</name>
<proteinExistence type="predicted"/>
<accession>A0ABW7FQ85</accession>
<dbReference type="InterPro" id="IPR002656">
    <property type="entry name" value="Acyl_transf_3_dom"/>
</dbReference>
<dbReference type="RefSeq" id="WP_394402221.1">
    <property type="nucleotide sequence ID" value="NZ_JBIGHW010000028.1"/>
</dbReference>
<organism evidence="3 4">
    <name type="scientific">Pelomonas margarita</name>
    <dbReference type="NCBI Taxonomy" id="3299031"/>
    <lineage>
        <taxon>Bacteria</taxon>
        <taxon>Pseudomonadati</taxon>
        <taxon>Pseudomonadota</taxon>
        <taxon>Betaproteobacteria</taxon>
        <taxon>Burkholderiales</taxon>
        <taxon>Sphaerotilaceae</taxon>
        <taxon>Roseateles</taxon>
    </lineage>
</organism>
<evidence type="ECO:0000313" key="4">
    <source>
        <dbReference type="Proteomes" id="UP001606301"/>
    </source>
</evidence>
<feature type="transmembrane region" description="Helical" evidence="1">
    <location>
        <begin position="272"/>
        <end position="295"/>
    </location>
</feature>
<keyword evidence="1" id="KW-0812">Transmembrane</keyword>
<dbReference type="GO" id="GO:0016746">
    <property type="term" value="F:acyltransferase activity"/>
    <property type="evidence" value="ECO:0007669"/>
    <property type="project" value="UniProtKB-KW"/>
</dbReference>
<dbReference type="PANTHER" id="PTHR23028:SF53">
    <property type="entry name" value="ACYL_TRANSF_3 DOMAIN-CONTAINING PROTEIN"/>
    <property type="match status" value="1"/>
</dbReference>
<sequence length="372" mass="40985">MALALALCGAFLLDRWWPQRQPAEHVRTLDGLRGYLAFAVFVHHSVVWQAYRSGGAWEVTPSTFYNNLGHAAVALFFMLTAFLFYGRVIKEKDVCVDWRQLYISRVMRLVPAYWLALSLMVLIAFSANGFVLRVPLPELLQSVGQWLGMSFLDEPDINGLPRTKLVLAGVTWSLAYEWAFYLSLPLIAVATGKLRTRKALFAPLLLLLLFLSWRPSLVVAAPFLGGIIAVHALSNDSLRGLATTRAGAILAVACLLGALFAFKSIYSLLPQVLLTAFFVVVASGNSLFGVLATRLSVAFGAPAYSMYLLHGLVLFATFRLILGPAAAAALSPFEHWIAVWSMTPVVVVLSWLSNRLVERPCMRWTAALSRPA</sequence>
<feature type="transmembrane region" description="Helical" evidence="1">
    <location>
        <begin position="217"/>
        <end position="234"/>
    </location>
</feature>
<feature type="transmembrane region" description="Helical" evidence="1">
    <location>
        <begin position="246"/>
        <end position="266"/>
    </location>
</feature>
<keyword evidence="3" id="KW-0012">Acyltransferase</keyword>
<dbReference type="Pfam" id="PF01757">
    <property type="entry name" value="Acyl_transf_3"/>
    <property type="match status" value="1"/>
</dbReference>
<keyword evidence="3" id="KW-0808">Transferase</keyword>
<feature type="transmembrane region" description="Helical" evidence="1">
    <location>
        <begin position="196"/>
        <end position="211"/>
    </location>
</feature>
<keyword evidence="4" id="KW-1185">Reference proteome</keyword>
<dbReference type="PANTHER" id="PTHR23028">
    <property type="entry name" value="ACETYLTRANSFERASE"/>
    <property type="match status" value="1"/>
</dbReference>
<dbReference type="EMBL" id="JBIGHW010000028">
    <property type="protein sequence ID" value="MFG6443515.1"/>
    <property type="molecule type" value="Genomic_DNA"/>
</dbReference>
<gene>
    <name evidence="3" type="ORF">ACG0Z3_22740</name>
</gene>
<protein>
    <submittedName>
        <fullName evidence="3">Acyltransferase family protein</fullName>
        <ecNumber evidence="3">2.3.-.-</ecNumber>
    </submittedName>
</protein>
<evidence type="ECO:0000256" key="1">
    <source>
        <dbReference type="SAM" id="Phobius"/>
    </source>
</evidence>
<keyword evidence="1" id="KW-1133">Transmembrane helix</keyword>
<comment type="caution">
    <text evidence="3">The sequence shown here is derived from an EMBL/GenBank/DDBJ whole genome shotgun (WGS) entry which is preliminary data.</text>
</comment>
<evidence type="ECO:0000259" key="2">
    <source>
        <dbReference type="Pfam" id="PF01757"/>
    </source>
</evidence>
<evidence type="ECO:0000313" key="3">
    <source>
        <dbReference type="EMBL" id="MFG6443515.1"/>
    </source>
</evidence>
<dbReference type="InterPro" id="IPR050879">
    <property type="entry name" value="Acyltransferase_3"/>
</dbReference>
<feature type="transmembrane region" description="Helical" evidence="1">
    <location>
        <begin position="336"/>
        <end position="353"/>
    </location>
</feature>
<keyword evidence="1" id="KW-0472">Membrane</keyword>
<dbReference type="EC" id="2.3.-.-" evidence="3"/>
<feature type="transmembrane region" description="Helical" evidence="1">
    <location>
        <begin position="110"/>
        <end position="132"/>
    </location>
</feature>
<reference evidence="3 4" key="1">
    <citation type="submission" date="2024-08" db="EMBL/GenBank/DDBJ databases">
        <authorList>
            <person name="Lu H."/>
        </authorList>
    </citation>
    <scope>NUCLEOTIDE SEQUENCE [LARGE SCALE GENOMIC DNA]</scope>
    <source>
        <strain evidence="3 4">LKC17W</strain>
    </source>
</reference>
<feature type="transmembrane region" description="Helical" evidence="1">
    <location>
        <begin position="307"/>
        <end position="330"/>
    </location>
</feature>
<feature type="transmembrane region" description="Helical" evidence="1">
    <location>
        <begin position="68"/>
        <end position="89"/>
    </location>
</feature>
<dbReference type="Proteomes" id="UP001606301">
    <property type="component" value="Unassembled WGS sequence"/>
</dbReference>
<feature type="domain" description="Acyltransferase 3" evidence="2">
    <location>
        <begin position="29"/>
        <end position="352"/>
    </location>
</feature>
<feature type="transmembrane region" description="Helical" evidence="1">
    <location>
        <begin position="165"/>
        <end position="184"/>
    </location>
</feature>